<reference evidence="1" key="1">
    <citation type="submission" date="2014-11" db="EMBL/GenBank/DDBJ databases">
        <authorList>
            <person name="Amaro Gonzalez C."/>
        </authorList>
    </citation>
    <scope>NUCLEOTIDE SEQUENCE</scope>
</reference>
<reference evidence="1" key="2">
    <citation type="journal article" date="2015" name="Fish Shellfish Immunol.">
        <title>Early steps in the European eel (Anguilla anguilla)-Vibrio vulnificus interaction in the gills: Role of the RtxA13 toxin.</title>
        <authorList>
            <person name="Callol A."/>
            <person name="Pajuelo D."/>
            <person name="Ebbesson L."/>
            <person name="Teles M."/>
            <person name="MacKenzie S."/>
            <person name="Amaro C."/>
        </authorList>
    </citation>
    <scope>NUCLEOTIDE SEQUENCE</scope>
</reference>
<dbReference type="EMBL" id="GBXM01063109">
    <property type="protein sequence ID" value="JAH45468.1"/>
    <property type="molecule type" value="Transcribed_RNA"/>
</dbReference>
<organism evidence="1">
    <name type="scientific">Anguilla anguilla</name>
    <name type="common">European freshwater eel</name>
    <name type="synonym">Muraena anguilla</name>
    <dbReference type="NCBI Taxonomy" id="7936"/>
    <lineage>
        <taxon>Eukaryota</taxon>
        <taxon>Metazoa</taxon>
        <taxon>Chordata</taxon>
        <taxon>Craniata</taxon>
        <taxon>Vertebrata</taxon>
        <taxon>Euteleostomi</taxon>
        <taxon>Actinopterygii</taxon>
        <taxon>Neopterygii</taxon>
        <taxon>Teleostei</taxon>
        <taxon>Anguilliformes</taxon>
        <taxon>Anguillidae</taxon>
        <taxon>Anguilla</taxon>
    </lineage>
</organism>
<proteinExistence type="predicted"/>
<protein>
    <submittedName>
        <fullName evidence="1">Uncharacterized protein</fullName>
    </submittedName>
</protein>
<name>A0A0E9SY62_ANGAN</name>
<dbReference type="AlphaFoldDB" id="A0A0E9SY62"/>
<sequence>MQIEKISPFKVPTAVCSFDRISNCIWMRNRKLKLNF</sequence>
<evidence type="ECO:0000313" key="1">
    <source>
        <dbReference type="EMBL" id="JAH45468.1"/>
    </source>
</evidence>
<accession>A0A0E9SY62</accession>